<dbReference type="Pfam" id="PF09674">
    <property type="entry name" value="DUF2400"/>
    <property type="match status" value="1"/>
</dbReference>
<dbReference type="InterPro" id="IPR014127">
    <property type="entry name" value="CHP02757"/>
</dbReference>
<dbReference type="EMBL" id="FUXC01000002">
    <property type="protein sequence ID" value="SJZ50413.1"/>
    <property type="molecule type" value="Genomic_DNA"/>
</dbReference>
<evidence type="ECO:0000313" key="2">
    <source>
        <dbReference type="Proteomes" id="UP000190395"/>
    </source>
</evidence>
<gene>
    <name evidence="1" type="ORF">SAMN02745152_00405</name>
</gene>
<protein>
    <submittedName>
        <fullName evidence="1">TIGR02757 family protein</fullName>
    </submittedName>
</protein>
<accession>A0A1T4L6Z9</accession>
<organism evidence="1 2">
    <name type="scientific">Treponema berlinense</name>
    <dbReference type="NCBI Taxonomy" id="225004"/>
    <lineage>
        <taxon>Bacteria</taxon>
        <taxon>Pseudomonadati</taxon>
        <taxon>Spirochaetota</taxon>
        <taxon>Spirochaetia</taxon>
        <taxon>Spirochaetales</taxon>
        <taxon>Treponemataceae</taxon>
        <taxon>Treponema</taxon>
    </lineage>
</organism>
<dbReference type="NCBIfam" id="TIGR02757">
    <property type="entry name" value="TIGR02757 family protein"/>
    <property type="match status" value="1"/>
</dbReference>
<proteinExistence type="predicted"/>
<dbReference type="STRING" id="225004.SAMN02745152_00405"/>
<evidence type="ECO:0000313" key="1">
    <source>
        <dbReference type="EMBL" id="SJZ50413.1"/>
    </source>
</evidence>
<name>A0A1T4L6Z9_9SPIR</name>
<dbReference type="OrthoDB" id="9773332at2"/>
<dbReference type="Proteomes" id="UP000190395">
    <property type="component" value="Unassembled WGS sequence"/>
</dbReference>
<sequence>MCLSLKEKIILLADKYETPEFLQKDPSQFMHKFLPQNGGSVRDAEVVAFLSANLAFGRRDQILSHIQIILDKIKESKKSPAQWVLDGEYEKIFDESKKSFYRMYTFLDMKNFFRNLQIFLSQKETLGDFFKEKWENLIKNIQNKEEIFLHSVIAESFCGECALICRSKNGAAKKLNMFLRWMVRENSPVDLGLWKWYDKNRLLIPLDTHVMQEAVKFSLIEKTSSGKIPSANLKTAVALSKKMSEYFPGDPARGDFALFGLGVDN</sequence>
<keyword evidence="2" id="KW-1185">Reference proteome</keyword>
<reference evidence="1 2" key="1">
    <citation type="submission" date="2017-02" db="EMBL/GenBank/DDBJ databases">
        <authorList>
            <person name="Peterson S.W."/>
        </authorList>
    </citation>
    <scope>NUCLEOTIDE SEQUENCE [LARGE SCALE GENOMIC DNA]</scope>
    <source>
        <strain evidence="1 2">ATCC BAA-909</strain>
    </source>
</reference>
<dbReference type="AlphaFoldDB" id="A0A1T4L6Z9"/>